<proteinExistence type="predicted"/>
<feature type="chain" id="PRO_5043339904" evidence="2">
    <location>
        <begin position="29"/>
        <end position="171"/>
    </location>
</feature>
<dbReference type="EMBL" id="JAWWNJ010000001">
    <property type="protein sequence ID" value="KAK7064823.1"/>
    <property type="molecule type" value="Genomic_DNA"/>
</dbReference>
<gene>
    <name evidence="3" type="ORF">R3P38DRAFT_2826579</name>
</gene>
<keyword evidence="2" id="KW-0732">Signal</keyword>
<accession>A0AAW0EKM4</accession>
<evidence type="ECO:0000313" key="4">
    <source>
        <dbReference type="Proteomes" id="UP001362999"/>
    </source>
</evidence>
<keyword evidence="1" id="KW-1133">Transmembrane helix</keyword>
<reference evidence="3 4" key="1">
    <citation type="journal article" date="2024" name="J Genomics">
        <title>Draft genome sequencing and assembly of Favolaschia claudopus CIRM-BRFM 2984 isolated from oak limbs.</title>
        <authorList>
            <person name="Navarro D."/>
            <person name="Drula E."/>
            <person name="Chaduli D."/>
            <person name="Cazenave R."/>
            <person name="Ahrendt S."/>
            <person name="Wang J."/>
            <person name="Lipzen A."/>
            <person name="Daum C."/>
            <person name="Barry K."/>
            <person name="Grigoriev I.V."/>
            <person name="Favel A."/>
            <person name="Rosso M.N."/>
            <person name="Martin F."/>
        </authorList>
    </citation>
    <scope>NUCLEOTIDE SEQUENCE [LARGE SCALE GENOMIC DNA]</scope>
    <source>
        <strain evidence="3 4">CIRM-BRFM 2984</strain>
    </source>
</reference>
<evidence type="ECO:0000256" key="1">
    <source>
        <dbReference type="SAM" id="Phobius"/>
    </source>
</evidence>
<comment type="caution">
    <text evidence="3">The sequence shown here is derived from an EMBL/GenBank/DDBJ whole genome shotgun (WGS) entry which is preliminary data.</text>
</comment>
<keyword evidence="1" id="KW-0812">Transmembrane</keyword>
<feature type="signal peptide" evidence="2">
    <location>
        <begin position="1"/>
        <end position="28"/>
    </location>
</feature>
<organism evidence="3 4">
    <name type="scientific">Favolaschia claudopus</name>
    <dbReference type="NCBI Taxonomy" id="2862362"/>
    <lineage>
        <taxon>Eukaryota</taxon>
        <taxon>Fungi</taxon>
        <taxon>Dikarya</taxon>
        <taxon>Basidiomycota</taxon>
        <taxon>Agaricomycotina</taxon>
        <taxon>Agaricomycetes</taxon>
        <taxon>Agaricomycetidae</taxon>
        <taxon>Agaricales</taxon>
        <taxon>Marasmiineae</taxon>
        <taxon>Mycenaceae</taxon>
        <taxon>Favolaschia</taxon>
    </lineage>
</organism>
<keyword evidence="4" id="KW-1185">Reference proteome</keyword>
<sequence>MTMTRRTQILNTVPIYLCALSLLPTAFSAQCFGNGCDSSDDFNRGRNTVITTAAIVGIVIGVTALLSLVGIIFAIVRYRRIKRFQRSYVQNAQANAAAMNENTMGAPPTYPATAHSHHTHGLHHSNMHNQHMDMHHQAHNNALQANNNFTTGGFGGAGPGVGGGGMGGGAV</sequence>
<dbReference type="CDD" id="cd12087">
    <property type="entry name" value="TM_EGFR-like"/>
    <property type="match status" value="1"/>
</dbReference>
<keyword evidence="1" id="KW-0472">Membrane</keyword>
<protein>
    <submittedName>
        <fullName evidence="3">Uncharacterized protein</fullName>
    </submittedName>
</protein>
<dbReference type="AlphaFoldDB" id="A0AAW0EKM4"/>
<evidence type="ECO:0000313" key="3">
    <source>
        <dbReference type="EMBL" id="KAK7064823.1"/>
    </source>
</evidence>
<evidence type="ECO:0000256" key="2">
    <source>
        <dbReference type="SAM" id="SignalP"/>
    </source>
</evidence>
<feature type="transmembrane region" description="Helical" evidence="1">
    <location>
        <begin position="52"/>
        <end position="76"/>
    </location>
</feature>
<name>A0AAW0EKM4_9AGAR</name>
<dbReference type="Proteomes" id="UP001362999">
    <property type="component" value="Unassembled WGS sequence"/>
</dbReference>